<proteinExistence type="predicted"/>
<feature type="compositionally biased region" description="Polar residues" evidence="1">
    <location>
        <begin position="63"/>
        <end position="75"/>
    </location>
</feature>
<feature type="region of interest" description="Disordered" evidence="1">
    <location>
        <begin position="1"/>
        <end position="88"/>
    </location>
</feature>
<feature type="region of interest" description="Disordered" evidence="1">
    <location>
        <begin position="209"/>
        <end position="240"/>
    </location>
</feature>
<feature type="compositionally biased region" description="Polar residues" evidence="1">
    <location>
        <begin position="23"/>
        <end position="34"/>
    </location>
</feature>
<feature type="compositionally biased region" description="Basic residues" evidence="1">
    <location>
        <begin position="311"/>
        <end position="326"/>
    </location>
</feature>
<evidence type="ECO:0000313" key="2">
    <source>
        <dbReference type="EMBL" id="ETO23327.1"/>
    </source>
</evidence>
<feature type="region of interest" description="Disordered" evidence="1">
    <location>
        <begin position="273"/>
        <end position="335"/>
    </location>
</feature>
<dbReference type="EMBL" id="ASPP01010038">
    <property type="protein sequence ID" value="ETO23327.1"/>
    <property type="molecule type" value="Genomic_DNA"/>
</dbReference>
<keyword evidence="3" id="KW-1185">Reference proteome</keyword>
<reference evidence="2 3" key="1">
    <citation type="journal article" date="2013" name="Curr. Biol.">
        <title>The Genome of the Foraminiferan Reticulomyxa filosa.</title>
        <authorList>
            <person name="Glockner G."/>
            <person name="Hulsmann N."/>
            <person name="Schleicher M."/>
            <person name="Noegel A.A."/>
            <person name="Eichinger L."/>
            <person name="Gallinger C."/>
            <person name="Pawlowski J."/>
            <person name="Sierra R."/>
            <person name="Euteneuer U."/>
            <person name="Pillet L."/>
            <person name="Moustafa A."/>
            <person name="Platzer M."/>
            <person name="Groth M."/>
            <person name="Szafranski K."/>
            <person name="Schliwa M."/>
        </authorList>
    </citation>
    <scope>NUCLEOTIDE SEQUENCE [LARGE SCALE GENOMIC DNA]</scope>
</reference>
<feature type="compositionally biased region" description="Basic residues" evidence="1">
    <location>
        <begin position="273"/>
        <end position="287"/>
    </location>
</feature>
<sequence>MDMERERMMQKSLSPLRVATEAMTDTYSQQPEVLSSSSNWSGGSATGEESKTSSAVSSGYKRSLTNSKSNESNKSARLPEMRTPPKGDKQKKISLFFFFKKKIKKEQNKCFVMYANKRIQKKKKDETKANTQWKKDVLVQISKNGVIKNGDGFNTEVLRYFQYSLTDVIEIGGSTLVVSLCLDKAGACYLQQLCEEYVVHPELQPTSAPKLDGSNCGGDSLPNANNQEPNGHIGDHRSHDNGNDNHFFHFLRSISFSQDKHIQVCFVSEEGRKKKKGERGRGKKKRGGVGGKQEQKNTSPLVLIGLNENRKIKKKKNLYKKKKKDKGRSFNVVFA</sequence>
<evidence type="ECO:0000313" key="3">
    <source>
        <dbReference type="Proteomes" id="UP000023152"/>
    </source>
</evidence>
<comment type="caution">
    <text evidence="2">The sequence shown here is derived from an EMBL/GenBank/DDBJ whole genome shotgun (WGS) entry which is preliminary data.</text>
</comment>
<protein>
    <submittedName>
        <fullName evidence="2">Uncharacterized protein</fullName>
    </submittedName>
</protein>
<organism evidence="2 3">
    <name type="scientific">Reticulomyxa filosa</name>
    <dbReference type="NCBI Taxonomy" id="46433"/>
    <lineage>
        <taxon>Eukaryota</taxon>
        <taxon>Sar</taxon>
        <taxon>Rhizaria</taxon>
        <taxon>Retaria</taxon>
        <taxon>Foraminifera</taxon>
        <taxon>Monothalamids</taxon>
        <taxon>Reticulomyxidae</taxon>
        <taxon>Reticulomyxa</taxon>
    </lineage>
</organism>
<accession>X6NDC2</accession>
<feature type="compositionally biased region" description="Basic and acidic residues" evidence="1">
    <location>
        <begin position="77"/>
        <end position="88"/>
    </location>
</feature>
<gene>
    <name evidence="2" type="ORF">RFI_13855</name>
</gene>
<evidence type="ECO:0000256" key="1">
    <source>
        <dbReference type="SAM" id="MobiDB-lite"/>
    </source>
</evidence>
<dbReference type="AlphaFoldDB" id="X6NDC2"/>
<name>X6NDC2_RETFI</name>
<dbReference type="Proteomes" id="UP000023152">
    <property type="component" value="Unassembled WGS sequence"/>
</dbReference>